<reference evidence="1" key="1">
    <citation type="submission" date="2023-11" db="EMBL/GenBank/DDBJ databases">
        <authorList>
            <person name="Poullet M."/>
        </authorList>
    </citation>
    <scope>NUCLEOTIDE SEQUENCE</scope>
    <source>
        <strain evidence="1">E1834</strain>
    </source>
</reference>
<accession>A0ACB0YF73</accession>
<dbReference type="EMBL" id="CAVMJV010000011">
    <property type="protein sequence ID" value="CAK5044372.1"/>
    <property type="molecule type" value="Genomic_DNA"/>
</dbReference>
<gene>
    <name evidence="1" type="ORF">MENTE1834_LOCUS11437</name>
</gene>
<sequence>MMPEKRIQFDKWFEANHNKPFLLEEQLAAYCVNDVEILLAALITFRKDFMDISNGLDVLREAMTIASACIKHFRLNHLKPNHLGIVPEKGYDNVDNQSMLALKFLNWYSEKHNVIVRTAHSKDGEKRIENYRLDGWIEEEKLGIEINGCCWHGCRKCYKDKNMLLPNGKTVENQRELDKKRYRNEKNV</sequence>
<proteinExistence type="predicted"/>
<dbReference type="Proteomes" id="UP001497535">
    <property type="component" value="Unassembled WGS sequence"/>
</dbReference>
<name>A0ACB0YF73_MELEN</name>
<keyword evidence="2" id="KW-1185">Reference proteome</keyword>
<comment type="caution">
    <text evidence="1">The sequence shown here is derived from an EMBL/GenBank/DDBJ whole genome shotgun (WGS) entry which is preliminary data.</text>
</comment>
<organism evidence="1 2">
    <name type="scientific">Meloidogyne enterolobii</name>
    <name type="common">Root-knot nematode worm</name>
    <name type="synonym">Meloidogyne mayaguensis</name>
    <dbReference type="NCBI Taxonomy" id="390850"/>
    <lineage>
        <taxon>Eukaryota</taxon>
        <taxon>Metazoa</taxon>
        <taxon>Ecdysozoa</taxon>
        <taxon>Nematoda</taxon>
        <taxon>Chromadorea</taxon>
        <taxon>Rhabditida</taxon>
        <taxon>Tylenchina</taxon>
        <taxon>Tylenchomorpha</taxon>
        <taxon>Tylenchoidea</taxon>
        <taxon>Meloidogynidae</taxon>
        <taxon>Meloidogyninae</taxon>
        <taxon>Meloidogyne</taxon>
    </lineage>
</organism>
<protein>
    <submittedName>
        <fullName evidence="1">Uncharacterized protein</fullName>
    </submittedName>
</protein>
<evidence type="ECO:0000313" key="2">
    <source>
        <dbReference type="Proteomes" id="UP001497535"/>
    </source>
</evidence>
<evidence type="ECO:0000313" key="1">
    <source>
        <dbReference type="EMBL" id="CAK5044372.1"/>
    </source>
</evidence>